<keyword evidence="3" id="KW-1185">Reference proteome</keyword>
<comment type="caution">
    <text evidence="2">The sequence shown here is derived from an EMBL/GenBank/DDBJ whole genome shotgun (WGS) entry which is preliminary data.</text>
</comment>
<evidence type="ECO:0000256" key="1">
    <source>
        <dbReference type="SAM" id="Phobius"/>
    </source>
</evidence>
<dbReference type="OrthoDB" id="7409765at2"/>
<feature type="transmembrane region" description="Helical" evidence="1">
    <location>
        <begin position="115"/>
        <end position="136"/>
    </location>
</feature>
<proteinExistence type="predicted"/>
<name>A0A4Y8ZPP6_9SPHN</name>
<organism evidence="2 3">
    <name type="scientific">Sphingomonas parva</name>
    <dbReference type="NCBI Taxonomy" id="2555898"/>
    <lineage>
        <taxon>Bacteria</taxon>
        <taxon>Pseudomonadati</taxon>
        <taxon>Pseudomonadota</taxon>
        <taxon>Alphaproteobacteria</taxon>
        <taxon>Sphingomonadales</taxon>
        <taxon>Sphingomonadaceae</taxon>
        <taxon>Sphingomonas</taxon>
    </lineage>
</organism>
<gene>
    <name evidence="2" type="ORF">E2493_16135</name>
</gene>
<dbReference type="AlphaFoldDB" id="A0A4Y8ZPP6"/>
<keyword evidence="1" id="KW-0472">Membrane</keyword>
<dbReference type="Proteomes" id="UP000298213">
    <property type="component" value="Unassembled WGS sequence"/>
</dbReference>
<evidence type="ECO:0000313" key="2">
    <source>
        <dbReference type="EMBL" id="TFI57232.1"/>
    </source>
</evidence>
<accession>A0A4Y8ZPP6</accession>
<keyword evidence="1" id="KW-0812">Transmembrane</keyword>
<dbReference type="RefSeq" id="WP_135088716.1">
    <property type="nucleotide sequence ID" value="NZ_SPDV01000035.1"/>
</dbReference>
<feature type="transmembrane region" description="Helical" evidence="1">
    <location>
        <begin position="54"/>
        <end position="71"/>
    </location>
</feature>
<keyword evidence="1" id="KW-1133">Transmembrane helix</keyword>
<feature type="transmembrane region" description="Helical" evidence="1">
    <location>
        <begin position="30"/>
        <end position="48"/>
    </location>
</feature>
<evidence type="ECO:0000313" key="3">
    <source>
        <dbReference type="Proteomes" id="UP000298213"/>
    </source>
</evidence>
<feature type="transmembrane region" description="Helical" evidence="1">
    <location>
        <begin position="92"/>
        <end position="109"/>
    </location>
</feature>
<reference evidence="2 3" key="1">
    <citation type="submission" date="2019-03" db="EMBL/GenBank/DDBJ databases">
        <title>Genome sequence of Sphingomonas sp. 17J27-24.</title>
        <authorList>
            <person name="Kim M."/>
            <person name="Maeng S."/>
            <person name="Sathiyaraj S."/>
        </authorList>
    </citation>
    <scope>NUCLEOTIDE SEQUENCE [LARGE SCALE GENOMIC DNA]</scope>
    <source>
        <strain evidence="2 3">17J27-24</strain>
    </source>
</reference>
<sequence>MTDDFEPRQALATATAARQRLAARAASPRWYAPLYGLGTGGIVASVGLPGPWPVAGSVVCLLFVAALYSVWKAKTGLSVNGYRRGRTLPLTLGFLAVILGLAFVAVHFGRDEGKAWVPLACGAVAAIVAAFASAAWDRLWRAEMTEQL</sequence>
<protein>
    <submittedName>
        <fullName evidence="2">Uncharacterized protein</fullName>
    </submittedName>
</protein>
<dbReference type="EMBL" id="SPDV01000035">
    <property type="protein sequence ID" value="TFI57232.1"/>
    <property type="molecule type" value="Genomic_DNA"/>
</dbReference>